<feature type="region of interest" description="Disordered" evidence="1">
    <location>
        <begin position="1"/>
        <end position="40"/>
    </location>
</feature>
<reference evidence="2 3" key="1">
    <citation type="submission" date="2008-07" db="EMBL/GenBank/DDBJ databases">
        <authorList>
            <person name="El-Sayed N."/>
            <person name="Caler E."/>
            <person name="Inman J."/>
            <person name="Amedeo P."/>
            <person name="Hass B."/>
            <person name="Wortman J."/>
        </authorList>
    </citation>
    <scope>NUCLEOTIDE SEQUENCE [LARGE SCALE GENOMIC DNA]</scope>
    <source>
        <strain evidence="3">ATCC 50983 / TXsc</strain>
    </source>
</reference>
<organism evidence="3">
    <name type="scientific">Perkinsus marinus (strain ATCC 50983 / TXsc)</name>
    <dbReference type="NCBI Taxonomy" id="423536"/>
    <lineage>
        <taxon>Eukaryota</taxon>
        <taxon>Sar</taxon>
        <taxon>Alveolata</taxon>
        <taxon>Perkinsozoa</taxon>
        <taxon>Perkinsea</taxon>
        <taxon>Perkinsida</taxon>
        <taxon>Perkinsidae</taxon>
        <taxon>Perkinsus</taxon>
    </lineage>
</organism>
<feature type="compositionally biased region" description="Polar residues" evidence="1">
    <location>
        <begin position="29"/>
        <end position="40"/>
    </location>
</feature>
<dbReference type="AlphaFoldDB" id="C5LH70"/>
<feature type="region of interest" description="Disordered" evidence="1">
    <location>
        <begin position="413"/>
        <end position="432"/>
    </location>
</feature>
<name>C5LH70_PERM5</name>
<accession>C5LH70</accession>
<keyword evidence="3" id="KW-1185">Reference proteome</keyword>
<dbReference type="GeneID" id="9044476"/>
<dbReference type="InterPro" id="IPR043198">
    <property type="entry name" value="Cyclin/Ssn8"/>
</dbReference>
<feature type="compositionally biased region" description="Low complexity" evidence="1">
    <location>
        <begin position="375"/>
        <end position="391"/>
    </location>
</feature>
<evidence type="ECO:0000313" key="2">
    <source>
        <dbReference type="EMBL" id="EER03879.1"/>
    </source>
</evidence>
<dbReference type="PANTHER" id="PTHR10026">
    <property type="entry name" value="CYCLIN"/>
    <property type="match status" value="1"/>
</dbReference>
<sequence>MFVNVDSPPKRPPGAPSEECDTLAHTHRPQCSQGRQESPDTSLLSRAPIVMCGGGLSVLGGLVPLSAGSCGSHSPVTGGGEYSSSPVISPHGPPGFASSQQSTCSSSETYKGLLLFSPDALRVASPSRKDKVTDATEDRAVVRHADFVDKVCQRVWTDYCIPANRNGIGPDDFAEIRATAMWYCHLFYAVHSLKRYGWRPVVLAATFLAFKSCERSPIRLRMNQLLDCYEKLERQSRYTSQRALQKMAQDVCEMEEAIMCLTGFEFDLNLPHKHVGSIVKSVTGDGELRKRLQQKAVAFLNEAFRGRSVLFYPGDVLAFAAVSEAAAAVLERDSASAVDIRRKLQLFRPGFDVAAVVAAMHSHEHPVARRRRADSSSSVSGNQSGSSVAACSPSAAVEGTSLRFGSQASTAAISTPMKRKRFDEEPSSEPSTLTALDLALSREMPPAQCTRAAIARRRMLLMGGEAGGNTRGENVRDSGIVLRDIPLTAPAAPRKRGSRSSSTVNVVEAGENGCIRASPSTSPTKRHRITVI</sequence>
<feature type="region of interest" description="Disordered" evidence="1">
    <location>
        <begin position="365"/>
        <end position="391"/>
    </location>
</feature>
<dbReference type="Proteomes" id="UP000007800">
    <property type="component" value="Unassembled WGS sequence"/>
</dbReference>
<dbReference type="RefSeq" id="XP_002772063.1">
    <property type="nucleotide sequence ID" value="XM_002772017.1"/>
</dbReference>
<dbReference type="InterPro" id="IPR036915">
    <property type="entry name" value="Cyclin-like_sf"/>
</dbReference>
<evidence type="ECO:0000313" key="3">
    <source>
        <dbReference type="Proteomes" id="UP000007800"/>
    </source>
</evidence>
<dbReference type="OMA" id="SAMHSHE"/>
<dbReference type="InParanoid" id="C5LH70"/>
<dbReference type="Gene3D" id="1.10.472.10">
    <property type="entry name" value="Cyclin-like"/>
    <property type="match status" value="1"/>
</dbReference>
<protein>
    <recommendedName>
        <fullName evidence="4">Cyclin N-terminal domain-containing protein</fullName>
    </recommendedName>
</protein>
<dbReference type="SUPFAM" id="SSF47954">
    <property type="entry name" value="Cyclin-like"/>
    <property type="match status" value="2"/>
</dbReference>
<evidence type="ECO:0008006" key="4">
    <source>
        <dbReference type="Google" id="ProtNLM"/>
    </source>
</evidence>
<proteinExistence type="predicted"/>
<dbReference type="GO" id="GO:0016538">
    <property type="term" value="F:cyclin-dependent protein serine/threonine kinase regulator activity"/>
    <property type="evidence" value="ECO:0007669"/>
    <property type="project" value="InterPro"/>
</dbReference>
<dbReference type="GO" id="GO:0006357">
    <property type="term" value="P:regulation of transcription by RNA polymerase II"/>
    <property type="evidence" value="ECO:0007669"/>
    <property type="project" value="InterPro"/>
</dbReference>
<dbReference type="OrthoDB" id="10264655at2759"/>
<evidence type="ECO:0000256" key="1">
    <source>
        <dbReference type="SAM" id="MobiDB-lite"/>
    </source>
</evidence>
<gene>
    <name evidence="2" type="ORF">Pmar_PMAR017294</name>
</gene>
<dbReference type="EMBL" id="GG682011">
    <property type="protein sequence ID" value="EER03879.1"/>
    <property type="molecule type" value="Genomic_DNA"/>
</dbReference>